<sequence length="546" mass="58747">MGVVTLEARRATRRHRSAAAALPRSRGPPVRFGTHPRVVAPHSPPAGDTRGLPHPCRRRTAVFVGGRQTRARGSGGGLPHRQQVEAYTCPLIAVGSRPRVPAGAPAAAAARARAPHARARRVRALGWRGSYVPPPARVWHTPGGGHVATPRCGRRGVKGTAIGRPAAGVTAVAQAVALVEGPRRGRRRETRAEPSESLGWRPQQPLQTGGCGRGEKLGHNAHNAARHCHATLWRRATATGIVSRLSGRAVHLSLLVAFATARVNEAVMRVREERRRQAVLAARDWPHCPVADTHSWDWASAGWWPLNRVDQINHDHGGCCAGDSPRSGWPFTPTSSTAVVADFQGPPVALLVSSQTVNDGKTAPTSVSDVFDRRERFGPTALSGCVSCCCDMGASFFYTSVAAGSHLTLPLPIHRPHCLRGRRLSPTPPTTHPASSQLWHPRFTYLPHPFAVTIPGFLMRSPPPALRVGHSYHLSPGDVPRRAFVTQVHPPSPPPLTSLPLTSPAWPLSPHESFQIAVRTVPHLLSAAVLRLPLPSYLEAPCFSHV</sequence>
<accession>A0A1X6PJB4</accession>
<dbReference type="AlphaFoldDB" id="A0A1X6PJB4"/>
<feature type="region of interest" description="Disordered" evidence="1">
    <location>
        <begin position="1"/>
        <end position="56"/>
    </location>
</feature>
<reference evidence="2 3" key="1">
    <citation type="submission" date="2017-03" db="EMBL/GenBank/DDBJ databases">
        <title>WGS assembly of Porphyra umbilicalis.</title>
        <authorList>
            <person name="Brawley S.H."/>
            <person name="Blouin N.A."/>
            <person name="Ficko-Blean E."/>
            <person name="Wheeler G.L."/>
            <person name="Lohr M."/>
            <person name="Goodson H.V."/>
            <person name="Jenkins J.W."/>
            <person name="Blaby-Haas C.E."/>
            <person name="Helliwell K.E."/>
            <person name="Chan C."/>
            <person name="Marriage T."/>
            <person name="Bhattacharya D."/>
            <person name="Klein A.S."/>
            <person name="Badis Y."/>
            <person name="Brodie J."/>
            <person name="Cao Y."/>
            <person name="Collen J."/>
            <person name="Dittami S.M."/>
            <person name="Gachon C.M."/>
            <person name="Green B.R."/>
            <person name="Karpowicz S."/>
            <person name="Kim J.W."/>
            <person name="Kudahl U."/>
            <person name="Lin S."/>
            <person name="Michel G."/>
            <person name="Mittag M."/>
            <person name="Olson B.J."/>
            <person name="Pangilinan J."/>
            <person name="Peng Y."/>
            <person name="Qiu H."/>
            <person name="Shu S."/>
            <person name="Singer J.T."/>
            <person name="Smith A.G."/>
            <person name="Sprecher B.N."/>
            <person name="Wagner V."/>
            <person name="Wang W."/>
            <person name="Wang Z.-Y."/>
            <person name="Yan J."/>
            <person name="Yarish C."/>
            <person name="Zoeuner-Riek S."/>
            <person name="Zhuang Y."/>
            <person name="Zou Y."/>
            <person name="Lindquist E.A."/>
            <person name="Grimwood J."/>
            <person name="Barry K."/>
            <person name="Rokhsar D.S."/>
            <person name="Schmutz J."/>
            <person name="Stiller J.W."/>
            <person name="Grossman A.R."/>
            <person name="Prochnik S.E."/>
        </authorList>
    </citation>
    <scope>NUCLEOTIDE SEQUENCE [LARGE SCALE GENOMIC DNA]</scope>
    <source>
        <strain evidence="2">4086291</strain>
    </source>
</reference>
<organism evidence="2 3">
    <name type="scientific">Porphyra umbilicalis</name>
    <name type="common">Purple laver</name>
    <name type="synonym">Red alga</name>
    <dbReference type="NCBI Taxonomy" id="2786"/>
    <lineage>
        <taxon>Eukaryota</taxon>
        <taxon>Rhodophyta</taxon>
        <taxon>Bangiophyceae</taxon>
        <taxon>Bangiales</taxon>
        <taxon>Bangiaceae</taxon>
        <taxon>Porphyra</taxon>
    </lineage>
</organism>
<gene>
    <name evidence="2" type="ORF">BU14_0031s0120</name>
</gene>
<keyword evidence="3" id="KW-1185">Reference proteome</keyword>
<feature type="region of interest" description="Disordered" evidence="1">
    <location>
        <begin position="182"/>
        <end position="208"/>
    </location>
</feature>
<evidence type="ECO:0000313" key="2">
    <source>
        <dbReference type="EMBL" id="OSX80951.1"/>
    </source>
</evidence>
<name>A0A1X6PJB4_PORUM</name>
<evidence type="ECO:0000313" key="3">
    <source>
        <dbReference type="Proteomes" id="UP000218209"/>
    </source>
</evidence>
<dbReference type="EMBL" id="KV918767">
    <property type="protein sequence ID" value="OSX80951.1"/>
    <property type="molecule type" value="Genomic_DNA"/>
</dbReference>
<dbReference type="Proteomes" id="UP000218209">
    <property type="component" value="Unassembled WGS sequence"/>
</dbReference>
<evidence type="ECO:0000256" key="1">
    <source>
        <dbReference type="SAM" id="MobiDB-lite"/>
    </source>
</evidence>
<protein>
    <submittedName>
        <fullName evidence="2">Uncharacterized protein</fullName>
    </submittedName>
</protein>
<proteinExistence type="predicted"/>